<evidence type="ECO:0000313" key="2">
    <source>
        <dbReference type="EMBL" id="KAF6741827.1"/>
    </source>
</evidence>
<protein>
    <submittedName>
        <fullName evidence="2">Uncharacterized protein</fullName>
    </submittedName>
</protein>
<accession>A0A8H6LV12</accession>
<dbReference type="AlphaFoldDB" id="A0A8H6LV12"/>
<dbReference type="Proteomes" id="UP000521943">
    <property type="component" value="Unassembled WGS sequence"/>
</dbReference>
<organism evidence="2 3">
    <name type="scientific">Ephemerocybe angulata</name>
    <dbReference type="NCBI Taxonomy" id="980116"/>
    <lineage>
        <taxon>Eukaryota</taxon>
        <taxon>Fungi</taxon>
        <taxon>Dikarya</taxon>
        <taxon>Basidiomycota</taxon>
        <taxon>Agaricomycotina</taxon>
        <taxon>Agaricomycetes</taxon>
        <taxon>Agaricomycetidae</taxon>
        <taxon>Agaricales</taxon>
        <taxon>Agaricineae</taxon>
        <taxon>Psathyrellaceae</taxon>
        <taxon>Ephemerocybe</taxon>
    </lineage>
</organism>
<reference evidence="2 3" key="1">
    <citation type="submission" date="2020-07" db="EMBL/GenBank/DDBJ databases">
        <title>Comparative genomics of pyrophilous fungi reveals a link between fire events and developmental genes.</title>
        <authorList>
            <consortium name="DOE Joint Genome Institute"/>
            <person name="Steindorff A.S."/>
            <person name="Carver A."/>
            <person name="Calhoun S."/>
            <person name="Stillman K."/>
            <person name="Liu H."/>
            <person name="Lipzen A."/>
            <person name="Pangilinan J."/>
            <person name="Labutti K."/>
            <person name="Bruns T.D."/>
            <person name="Grigoriev I.V."/>
        </authorList>
    </citation>
    <scope>NUCLEOTIDE SEQUENCE [LARGE SCALE GENOMIC DNA]</scope>
    <source>
        <strain evidence="2 3">CBS 144469</strain>
    </source>
</reference>
<name>A0A8H6LV12_9AGAR</name>
<feature type="compositionally biased region" description="Basic and acidic residues" evidence="1">
    <location>
        <begin position="82"/>
        <end position="100"/>
    </location>
</feature>
<feature type="compositionally biased region" description="Basic residues" evidence="1">
    <location>
        <begin position="101"/>
        <end position="112"/>
    </location>
</feature>
<keyword evidence="3" id="KW-1185">Reference proteome</keyword>
<gene>
    <name evidence="2" type="ORF">DFP72DRAFT_861423</name>
</gene>
<evidence type="ECO:0000313" key="3">
    <source>
        <dbReference type="Proteomes" id="UP000521943"/>
    </source>
</evidence>
<sequence length="356" mass="39921">MSAPLSEIDEPSEIVPRFSKLLAELIPKYLDPAAYRRAGLFRGSRGVLNSNSTLPKVKANALRRGTHLLHPQRARRPHYLRRGGEASEVNDRRAHREESRHHRRVQPWRGRAKGGGTEDCVGKGVLAFYSLVYVRVEFGSGGVPFRRGAMRWGEAFFTFFTPRERRGGKWDDDAVGGWEARWDYGMLALPWTVRCERNRYRDIPAHRPMGRSCSFVRSVVRLGSMIIDSLDGCGEARAAPDDEAGRWWCHLWVHGWRTFLVAFIRAPGVAMQQCPRLSLGGAKTSSPSLFSVWVLASHFVVLLGVLEIGSCVNGGVRCAVLADEVGQGNLWVHDRRTVLVLSYGFKEVIRSLATGQ</sequence>
<dbReference type="EMBL" id="JACGCI010000215">
    <property type="protein sequence ID" value="KAF6741827.1"/>
    <property type="molecule type" value="Genomic_DNA"/>
</dbReference>
<evidence type="ECO:0000256" key="1">
    <source>
        <dbReference type="SAM" id="MobiDB-lite"/>
    </source>
</evidence>
<proteinExistence type="predicted"/>
<feature type="region of interest" description="Disordered" evidence="1">
    <location>
        <begin position="77"/>
        <end position="113"/>
    </location>
</feature>
<comment type="caution">
    <text evidence="2">The sequence shown here is derived from an EMBL/GenBank/DDBJ whole genome shotgun (WGS) entry which is preliminary data.</text>
</comment>